<feature type="transmembrane region" description="Helical" evidence="7">
    <location>
        <begin position="205"/>
        <end position="228"/>
    </location>
</feature>
<comment type="caution">
    <text evidence="9">The sequence shown here is derived from an EMBL/GenBank/DDBJ whole genome shotgun (WGS) entry which is preliminary data.</text>
</comment>
<evidence type="ECO:0000256" key="4">
    <source>
        <dbReference type="ARBA" id="ARBA00023136"/>
    </source>
</evidence>
<evidence type="ECO:0000313" key="10">
    <source>
        <dbReference type="Proteomes" id="UP001408356"/>
    </source>
</evidence>
<dbReference type="PANTHER" id="PTHR33048:SF47">
    <property type="entry name" value="INTEGRAL MEMBRANE PROTEIN-RELATED"/>
    <property type="match status" value="1"/>
</dbReference>
<evidence type="ECO:0000256" key="1">
    <source>
        <dbReference type="ARBA" id="ARBA00004141"/>
    </source>
</evidence>
<feature type="transmembrane region" description="Helical" evidence="7">
    <location>
        <begin position="12"/>
        <end position="31"/>
    </location>
</feature>
<keyword evidence="10" id="KW-1185">Reference proteome</keyword>
<dbReference type="InterPro" id="IPR052337">
    <property type="entry name" value="SAT4-like"/>
</dbReference>
<feature type="transmembrane region" description="Helical" evidence="7">
    <location>
        <begin position="268"/>
        <end position="286"/>
    </location>
</feature>
<comment type="subcellular location">
    <subcellularLocation>
        <location evidence="1">Membrane</location>
        <topology evidence="1">Multi-pass membrane protein</topology>
    </subcellularLocation>
</comment>
<feature type="transmembrane region" description="Helical" evidence="7">
    <location>
        <begin position="43"/>
        <end position="66"/>
    </location>
</feature>
<comment type="similarity">
    <text evidence="5">Belongs to the SAT4 family.</text>
</comment>
<keyword evidence="2 7" id="KW-0812">Transmembrane</keyword>
<feature type="compositionally biased region" description="Polar residues" evidence="6">
    <location>
        <begin position="387"/>
        <end position="397"/>
    </location>
</feature>
<reference evidence="9 10" key="1">
    <citation type="journal article" date="2024" name="J. Plant Pathol.">
        <title>Sequence and assembly of the genome of Seiridium unicorne, isolate CBS 538.82, causal agent of cypress canker disease.</title>
        <authorList>
            <person name="Scali E."/>
            <person name="Rocca G.D."/>
            <person name="Danti R."/>
            <person name="Garbelotto M."/>
            <person name="Barberini S."/>
            <person name="Baroncelli R."/>
            <person name="Emiliani G."/>
        </authorList>
    </citation>
    <scope>NUCLEOTIDE SEQUENCE [LARGE SCALE GENOMIC DNA]</scope>
    <source>
        <strain evidence="9 10">BM-138-508</strain>
    </source>
</reference>
<organism evidence="9 10">
    <name type="scientific">Seiridium unicorne</name>
    <dbReference type="NCBI Taxonomy" id="138068"/>
    <lineage>
        <taxon>Eukaryota</taxon>
        <taxon>Fungi</taxon>
        <taxon>Dikarya</taxon>
        <taxon>Ascomycota</taxon>
        <taxon>Pezizomycotina</taxon>
        <taxon>Sordariomycetes</taxon>
        <taxon>Xylariomycetidae</taxon>
        <taxon>Amphisphaeriales</taxon>
        <taxon>Sporocadaceae</taxon>
        <taxon>Seiridium</taxon>
    </lineage>
</organism>
<feature type="domain" description="Rhodopsin" evidence="8">
    <location>
        <begin position="27"/>
        <end position="287"/>
    </location>
</feature>
<keyword evidence="4 7" id="KW-0472">Membrane</keyword>
<sequence length="397" mass="44059">MAVATRQPNVFVAVSITLAAATVAIILRFLARRMTKVPIWWDDFMCIGAFLFGVGWSLLLIMWTYSGLGLHLGDVGLAPELSLNRSLFFCYLVELFYAASLACSKFAVLAFYWRMFRTSNIKIPIITLLVATSIWLILRTFLTIFHCVPVQAFWDKSIPDATCRIDDSKFFFGTVLTHLFLDLAILSLPVLQVRKLQLRSAQKAGVTAMFMFGIVVCIASIIVLVYSIEYDTTSREISWNIAPIMIWATVEVNLAIVSGNALPQMGNALHLVICSIACLPMLRPIFMKAFHRLFPNASVDSSNKQYNANQPKSMMKMSTMRTKSRHADDSDSTHQLANLDNEYGSDYGDEEHGATGARVVITGNDGLPDPERGTSSNGRMGGILVKSETSVQVTQAR</sequence>
<feature type="transmembrane region" description="Helical" evidence="7">
    <location>
        <begin position="171"/>
        <end position="193"/>
    </location>
</feature>
<evidence type="ECO:0000256" key="3">
    <source>
        <dbReference type="ARBA" id="ARBA00022989"/>
    </source>
</evidence>
<evidence type="ECO:0000313" key="9">
    <source>
        <dbReference type="EMBL" id="KAK9421296.1"/>
    </source>
</evidence>
<proteinExistence type="inferred from homology"/>
<protein>
    <recommendedName>
        <fullName evidence="8">Rhodopsin domain-containing protein</fullName>
    </recommendedName>
</protein>
<feature type="transmembrane region" description="Helical" evidence="7">
    <location>
        <begin position="86"/>
        <end position="113"/>
    </location>
</feature>
<dbReference type="Proteomes" id="UP001408356">
    <property type="component" value="Unassembled WGS sequence"/>
</dbReference>
<gene>
    <name evidence="9" type="ORF">SUNI508_05834</name>
</gene>
<dbReference type="Pfam" id="PF20684">
    <property type="entry name" value="Fung_rhodopsin"/>
    <property type="match status" value="1"/>
</dbReference>
<evidence type="ECO:0000256" key="2">
    <source>
        <dbReference type="ARBA" id="ARBA00022692"/>
    </source>
</evidence>
<evidence type="ECO:0000256" key="6">
    <source>
        <dbReference type="SAM" id="MobiDB-lite"/>
    </source>
</evidence>
<dbReference type="EMBL" id="JARVKF010000190">
    <property type="protein sequence ID" value="KAK9421296.1"/>
    <property type="molecule type" value="Genomic_DNA"/>
</dbReference>
<feature type="region of interest" description="Disordered" evidence="6">
    <location>
        <begin position="322"/>
        <end position="397"/>
    </location>
</feature>
<feature type="transmembrane region" description="Helical" evidence="7">
    <location>
        <begin position="125"/>
        <end position="151"/>
    </location>
</feature>
<keyword evidence="3 7" id="KW-1133">Transmembrane helix</keyword>
<evidence type="ECO:0000259" key="8">
    <source>
        <dbReference type="Pfam" id="PF20684"/>
    </source>
</evidence>
<accession>A0ABR2V3J9</accession>
<evidence type="ECO:0000256" key="7">
    <source>
        <dbReference type="SAM" id="Phobius"/>
    </source>
</evidence>
<dbReference type="InterPro" id="IPR049326">
    <property type="entry name" value="Rhodopsin_dom_fungi"/>
</dbReference>
<dbReference type="PANTHER" id="PTHR33048">
    <property type="entry name" value="PTH11-LIKE INTEGRAL MEMBRANE PROTEIN (AFU_ORTHOLOGUE AFUA_5G11245)"/>
    <property type="match status" value="1"/>
</dbReference>
<name>A0ABR2V3J9_9PEZI</name>
<evidence type="ECO:0000256" key="5">
    <source>
        <dbReference type="ARBA" id="ARBA00038359"/>
    </source>
</evidence>